<evidence type="ECO:0000313" key="4">
    <source>
        <dbReference type="Proteomes" id="UP000824005"/>
    </source>
</evidence>
<accession>A0A9D1YWV9</accession>
<feature type="transmembrane region" description="Helical" evidence="2">
    <location>
        <begin position="27"/>
        <end position="51"/>
    </location>
</feature>
<keyword evidence="2" id="KW-0812">Transmembrane</keyword>
<evidence type="ECO:0000256" key="2">
    <source>
        <dbReference type="SAM" id="Phobius"/>
    </source>
</evidence>
<keyword evidence="2" id="KW-1133">Transmembrane helix</keyword>
<comment type="caution">
    <text evidence="3">The sequence shown here is derived from an EMBL/GenBank/DDBJ whole genome shotgun (WGS) entry which is preliminary data.</text>
</comment>
<name>A0A9D1YWV9_9MICO</name>
<proteinExistence type="predicted"/>
<dbReference type="AlphaFoldDB" id="A0A9D1YWV9"/>
<keyword evidence="2" id="KW-0472">Membrane</keyword>
<reference evidence="3" key="1">
    <citation type="journal article" date="2021" name="PeerJ">
        <title>Extensive microbial diversity within the chicken gut microbiome revealed by metagenomics and culture.</title>
        <authorList>
            <person name="Gilroy R."/>
            <person name="Ravi A."/>
            <person name="Getino M."/>
            <person name="Pursley I."/>
            <person name="Horton D.L."/>
            <person name="Alikhan N.F."/>
            <person name="Baker D."/>
            <person name="Gharbi K."/>
            <person name="Hall N."/>
            <person name="Watson M."/>
            <person name="Adriaenssens E.M."/>
            <person name="Foster-Nyarko E."/>
            <person name="Jarju S."/>
            <person name="Secka A."/>
            <person name="Antonio M."/>
            <person name="Oren A."/>
            <person name="Chaudhuri R.R."/>
            <person name="La Ragione R."/>
            <person name="Hildebrand F."/>
            <person name="Pallen M.J."/>
        </authorList>
    </citation>
    <scope>NUCLEOTIDE SEQUENCE</scope>
    <source>
        <strain evidence="3">ChiGjej1B1-98</strain>
    </source>
</reference>
<evidence type="ECO:0000256" key="1">
    <source>
        <dbReference type="SAM" id="MobiDB-lite"/>
    </source>
</evidence>
<protein>
    <submittedName>
        <fullName evidence="3">Uncharacterized protein</fullName>
    </submittedName>
</protein>
<reference evidence="3" key="2">
    <citation type="submission" date="2021-04" db="EMBL/GenBank/DDBJ databases">
        <authorList>
            <person name="Gilroy R."/>
        </authorList>
    </citation>
    <scope>NUCLEOTIDE SEQUENCE</scope>
    <source>
        <strain evidence="3">ChiGjej1B1-98</strain>
    </source>
</reference>
<evidence type="ECO:0000313" key="3">
    <source>
        <dbReference type="EMBL" id="HIY67252.1"/>
    </source>
</evidence>
<feature type="region of interest" description="Disordered" evidence="1">
    <location>
        <begin position="1"/>
        <end position="23"/>
    </location>
</feature>
<sequence>MSSQQPNTISSDEFSSGEQRSAAPPSVGAVILVIVLTALMLAGFYVMGIAFRTEGWELLTFLGGMLLAVFPFFVVFSWLSDGTD</sequence>
<feature type="compositionally biased region" description="Polar residues" evidence="1">
    <location>
        <begin position="1"/>
        <end position="19"/>
    </location>
</feature>
<gene>
    <name evidence="3" type="ORF">H9830_13365</name>
</gene>
<feature type="transmembrane region" description="Helical" evidence="2">
    <location>
        <begin position="58"/>
        <end position="79"/>
    </location>
</feature>
<dbReference type="EMBL" id="DXDC01000404">
    <property type="protein sequence ID" value="HIY67252.1"/>
    <property type="molecule type" value="Genomic_DNA"/>
</dbReference>
<dbReference type="Proteomes" id="UP000824005">
    <property type="component" value="Unassembled WGS sequence"/>
</dbReference>
<organism evidence="3 4">
    <name type="scientific">Candidatus Agrococcus pullicola</name>
    <dbReference type="NCBI Taxonomy" id="2838429"/>
    <lineage>
        <taxon>Bacteria</taxon>
        <taxon>Bacillati</taxon>
        <taxon>Actinomycetota</taxon>
        <taxon>Actinomycetes</taxon>
        <taxon>Micrococcales</taxon>
        <taxon>Microbacteriaceae</taxon>
        <taxon>Agrococcus</taxon>
    </lineage>
</organism>